<organism evidence="2 3">
    <name type="scientific">Yanofskybacteria sp. (strain GW2011_GWA1_39_13)</name>
    <dbReference type="NCBI Taxonomy" id="1619019"/>
    <lineage>
        <taxon>Bacteria</taxon>
        <taxon>Candidatus Yanofskyibacteriota</taxon>
    </lineage>
</organism>
<comment type="caution">
    <text evidence="2">The sequence shown here is derived from an EMBL/GenBank/DDBJ whole genome shotgun (WGS) entry which is preliminary data.</text>
</comment>
<proteinExistence type="predicted"/>
<protein>
    <submittedName>
        <fullName evidence="2">Uncharacterized protein</fullName>
    </submittedName>
</protein>
<sequence>MIFKAPGQPTTLKHVAYLITATFFGLILSFIIHALIEMGYLRWADSQGLLVPFYGGCALTPTIQIGIWVVGAVGGFLLGRFGWRKVYVERIWEK</sequence>
<dbReference type="Proteomes" id="UP000034845">
    <property type="component" value="Unassembled WGS sequence"/>
</dbReference>
<accession>A0A0G0QKW5</accession>
<keyword evidence="1" id="KW-0472">Membrane</keyword>
<feature type="transmembrane region" description="Helical" evidence="1">
    <location>
        <begin position="15"/>
        <end position="41"/>
    </location>
</feature>
<evidence type="ECO:0000313" key="3">
    <source>
        <dbReference type="Proteomes" id="UP000034845"/>
    </source>
</evidence>
<evidence type="ECO:0000313" key="2">
    <source>
        <dbReference type="EMBL" id="KKR02327.1"/>
    </source>
</evidence>
<keyword evidence="1" id="KW-0812">Transmembrane</keyword>
<feature type="transmembrane region" description="Helical" evidence="1">
    <location>
        <begin position="53"/>
        <end position="78"/>
    </location>
</feature>
<gene>
    <name evidence="2" type="ORF">UT29_C0004G0020</name>
</gene>
<dbReference type="EMBL" id="LBWF01000004">
    <property type="protein sequence ID" value="KKR02327.1"/>
    <property type="molecule type" value="Genomic_DNA"/>
</dbReference>
<name>A0A0G0QKW5_YANXG</name>
<reference evidence="2 3" key="1">
    <citation type="journal article" date="2015" name="Nature">
        <title>rRNA introns, odd ribosomes, and small enigmatic genomes across a large radiation of phyla.</title>
        <authorList>
            <person name="Brown C.T."/>
            <person name="Hug L.A."/>
            <person name="Thomas B.C."/>
            <person name="Sharon I."/>
            <person name="Castelle C.J."/>
            <person name="Singh A."/>
            <person name="Wilkins M.J."/>
            <person name="Williams K.H."/>
            <person name="Banfield J.F."/>
        </authorList>
    </citation>
    <scope>NUCLEOTIDE SEQUENCE [LARGE SCALE GENOMIC DNA]</scope>
    <source>
        <strain evidence="3">GW2011_GWA1_39_13</strain>
    </source>
</reference>
<evidence type="ECO:0000256" key="1">
    <source>
        <dbReference type="SAM" id="Phobius"/>
    </source>
</evidence>
<dbReference type="AlphaFoldDB" id="A0A0G0QKW5"/>
<keyword evidence="1" id="KW-1133">Transmembrane helix</keyword>